<evidence type="ECO:0000313" key="1">
    <source>
        <dbReference type="EMBL" id="MFC7199650.1"/>
    </source>
</evidence>
<dbReference type="NCBIfam" id="TIGR04088">
    <property type="entry name" value="cognate_SipW"/>
    <property type="match status" value="1"/>
</dbReference>
<dbReference type="Proteomes" id="UP001596447">
    <property type="component" value="Unassembled WGS sequence"/>
</dbReference>
<dbReference type="PROSITE" id="PS51318">
    <property type="entry name" value="TAT"/>
    <property type="match status" value="1"/>
</dbReference>
<evidence type="ECO:0000313" key="2">
    <source>
        <dbReference type="Proteomes" id="UP001596447"/>
    </source>
</evidence>
<protein>
    <submittedName>
        <fullName evidence="1">SipW-dependent-type signal peptide-containing protein</fullName>
    </submittedName>
</protein>
<accession>A0ABD5Z3D9</accession>
<dbReference type="AlphaFoldDB" id="A0ABD5Z3D9"/>
<dbReference type="EMBL" id="JBHTAR010000011">
    <property type="protein sequence ID" value="MFC7199650.1"/>
    <property type="molecule type" value="Genomic_DNA"/>
</dbReference>
<dbReference type="RefSeq" id="WP_279529578.1">
    <property type="nucleotide sequence ID" value="NZ_CP122312.1"/>
</dbReference>
<reference evidence="1 2" key="1">
    <citation type="journal article" date="2019" name="Int. J. Syst. Evol. Microbiol.">
        <title>The Global Catalogue of Microorganisms (GCM) 10K type strain sequencing project: providing services to taxonomists for standard genome sequencing and annotation.</title>
        <authorList>
            <consortium name="The Broad Institute Genomics Platform"/>
            <consortium name="The Broad Institute Genome Sequencing Center for Infectious Disease"/>
            <person name="Wu L."/>
            <person name="Ma J."/>
        </authorList>
    </citation>
    <scope>NUCLEOTIDE SEQUENCE [LARGE SCALE GENOMIC DNA]</scope>
    <source>
        <strain evidence="1 2">XZGYJ-43</strain>
    </source>
</reference>
<dbReference type="InterPro" id="IPR023833">
    <property type="entry name" value="Signal_pept_SipW-depend-type"/>
</dbReference>
<sequence>MTTNDRYHALTRRQILGGLGAVGLASAGAGLGTSAYFNDTESFDNNTLQAGELDLKLDYRATYAGGPGRLSDIQSTYPDAEELSTGTYLLGEAPNDWGAVERDEITCETDGLVNGEAIPVFDLDDVKPGDSGEVTTSLHLCGNPSYIRMKACVTEDENGVNEPESDVDTSPEMAELANLLDVRVWRDPDCDNLYDEGEHVIYEGTLAGLSEFACAGVPLVSETGGSGEACTKLGRLEDLEGEQFQTVELADGSDGTANGDIYTFDDGTGVEPQLQLSNFQEEDGEVVGFDVEVLTDGVGICKALVKSGSATEEYIFGECVDTTTLLGPISGRPNRVRQEVSHVEFWTCETVEETHCFQPGTHCVGFEWALPASVGNEVQTDIASFDLTFEAEQCRHNENPAAE</sequence>
<organism evidence="1 2">
    <name type="scientific">Halospeciosus flavus</name>
    <dbReference type="NCBI Taxonomy" id="3032283"/>
    <lineage>
        <taxon>Archaea</taxon>
        <taxon>Methanobacteriati</taxon>
        <taxon>Methanobacteriota</taxon>
        <taxon>Stenosarchaea group</taxon>
        <taxon>Halobacteria</taxon>
        <taxon>Halobacteriales</taxon>
        <taxon>Halobacteriaceae</taxon>
        <taxon>Halospeciosus</taxon>
    </lineage>
</organism>
<dbReference type="InterPro" id="IPR006311">
    <property type="entry name" value="TAT_signal"/>
</dbReference>
<gene>
    <name evidence="1" type="ORF">ACFQJ9_09530</name>
</gene>
<comment type="caution">
    <text evidence="1">The sequence shown here is derived from an EMBL/GenBank/DDBJ whole genome shotgun (WGS) entry which is preliminary data.</text>
</comment>
<name>A0ABD5Z3D9_9EURY</name>
<proteinExistence type="predicted"/>
<keyword evidence="2" id="KW-1185">Reference proteome</keyword>